<organism evidence="1 2">
    <name type="scientific">Salinirubrum litoreum</name>
    <dbReference type="NCBI Taxonomy" id="1126234"/>
    <lineage>
        <taxon>Archaea</taxon>
        <taxon>Methanobacteriati</taxon>
        <taxon>Methanobacteriota</taxon>
        <taxon>Stenosarchaea group</taxon>
        <taxon>Halobacteria</taxon>
        <taxon>Halobacteriales</taxon>
        <taxon>Haloferacaceae</taxon>
        <taxon>Salinirubrum</taxon>
    </lineage>
</organism>
<keyword evidence="2" id="KW-1185">Reference proteome</keyword>
<evidence type="ECO:0000313" key="2">
    <source>
        <dbReference type="Proteomes" id="UP001596201"/>
    </source>
</evidence>
<dbReference type="EMBL" id="JBHSKX010000002">
    <property type="protein sequence ID" value="MFC5367862.1"/>
    <property type="molecule type" value="Genomic_DNA"/>
</dbReference>
<name>A0ABD5RCW4_9EURY</name>
<evidence type="ECO:0000313" key="1">
    <source>
        <dbReference type="EMBL" id="MFC5367862.1"/>
    </source>
</evidence>
<protein>
    <submittedName>
        <fullName evidence="1">Phage terminase large subunit family protein</fullName>
    </submittedName>
</protein>
<dbReference type="Proteomes" id="UP001596201">
    <property type="component" value="Unassembled WGS sequence"/>
</dbReference>
<reference evidence="1 2" key="1">
    <citation type="journal article" date="2019" name="Int. J. Syst. Evol. Microbiol.">
        <title>The Global Catalogue of Microorganisms (GCM) 10K type strain sequencing project: providing services to taxonomists for standard genome sequencing and annotation.</title>
        <authorList>
            <consortium name="The Broad Institute Genomics Platform"/>
            <consortium name="The Broad Institute Genome Sequencing Center for Infectious Disease"/>
            <person name="Wu L."/>
            <person name="Ma J."/>
        </authorList>
    </citation>
    <scope>NUCLEOTIDE SEQUENCE [LARGE SCALE GENOMIC DNA]</scope>
    <source>
        <strain evidence="1 2">CGMCC 1.12237</strain>
    </source>
</reference>
<dbReference type="RefSeq" id="WP_227230106.1">
    <property type="nucleotide sequence ID" value="NZ_JAJCVJ010000002.1"/>
</dbReference>
<dbReference type="AlphaFoldDB" id="A0ABD5RCW4"/>
<gene>
    <name evidence="1" type="ORF">ACFPJ5_13065</name>
</gene>
<comment type="caution">
    <text evidence="1">The sequence shown here is derived from an EMBL/GenBank/DDBJ whole genome shotgun (WGS) entry which is preliminary data.</text>
</comment>
<sequence length="44" mass="4865">MPRCPHCDHTERLDRFTYSAVSGEHDVDGEFLVCPNCDAILGSA</sequence>
<accession>A0ABD5RCW4</accession>
<proteinExistence type="predicted"/>